<evidence type="ECO:0000313" key="4">
    <source>
        <dbReference type="EMBL" id="SDC01409.1"/>
    </source>
</evidence>
<feature type="active site" description="Nucleophile" evidence="1">
    <location>
        <position position="96"/>
    </location>
</feature>
<keyword evidence="5" id="KW-1185">Reference proteome</keyword>
<dbReference type="Gene3D" id="3.40.50.1820">
    <property type="entry name" value="alpha/beta hydrolase"/>
    <property type="match status" value="1"/>
</dbReference>
<gene>
    <name evidence="4" type="ORF">SAMN04488112_10250</name>
</gene>
<dbReference type="Pfam" id="PF12146">
    <property type="entry name" value="Hydrolase_4"/>
    <property type="match status" value="1"/>
</dbReference>
<reference evidence="4 5" key="1">
    <citation type="submission" date="2016-10" db="EMBL/GenBank/DDBJ databases">
        <authorList>
            <person name="de Groot N.N."/>
        </authorList>
    </citation>
    <scope>NUCLEOTIDE SEQUENCE [LARGE SCALE GENOMIC DNA]</scope>
    <source>
        <strain evidence="4 5">DSM 45514</strain>
    </source>
</reference>
<feature type="domain" description="Serine aminopeptidase S33" evidence="3">
    <location>
        <begin position="20"/>
        <end position="232"/>
    </location>
</feature>
<dbReference type="Proteomes" id="UP000199387">
    <property type="component" value="Unassembled WGS sequence"/>
</dbReference>
<dbReference type="InterPro" id="IPR012354">
    <property type="entry name" value="Esterase_lipase"/>
</dbReference>
<dbReference type="PANTHER" id="PTHR11614">
    <property type="entry name" value="PHOSPHOLIPASE-RELATED"/>
    <property type="match status" value="1"/>
</dbReference>
<organism evidence="4 5">
    <name type="scientific">Melghirimyces thermohalophilus</name>
    <dbReference type="NCBI Taxonomy" id="1236220"/>
    <lineage>
        <taxon>Bacteria</taxon>
        <taxon>Bacillati</taxon>
        <taxon>Bacillota</taxon>
        <taxon>Bacilli</taxon>
        <taxon>Bacillales</taxon>
        <taxon>Thermoactinomycetaceae</taxon>
        <taxon>Melghirimyces</taxon>
    </lineage>
</organism>
<proteinExistence type="predicted"/>
<evidence type="ECO:0000313" key="5">
    <source>
        <dbReference type="Proteomes" id="UP000199387"/>
    </source>
</evidence>
<dbReference type="InterPro" id="IPR051044">
    <property type="entry name" value="MAG_DAG_Lipase"/>
</dbReference>
<dbReference type="GO" id="GO:0052689">
    <property type="term" value="F:carboxylic ester hydrolase activity"/>
    <property type="evidence" value="ECO:0007669"/>
    <property type="project" value="InterPro"/>
</dbReference>
<dbReference type="STRING" id="1236220.SAMN04488112_10250"/>
<evidence type="ECO:0000259" key="3">
    <source>
        <dbReference type="Pfam" id="PF12146"/>
    </source>
</evidence>
<feature type="binding site" evidence="2">
    <location>
        <position position="97"/>
    </location>
    <ligand>
        <name>substrate</name>
    </ligand>
</feature>
<dbReference type="PIRSF" id="PIRSF017388">
    <property type="entry name" value="Esterase_lipase"/>
    <property type="match status" value="1"/>
</dbReference>
<feature type="active site" description="Charge relay system" evidence="1">
    <location>
        <position position="225"/>
    </location>
</feature>
<feature type="binding site" evidence="2">
    <location>
        <position position="26"/>
    </location>
    <ligand>
        <name>substrate</name>
    </ligand>
</feature>
<sequence length="264" mass="29989">MKMMRRSPDPFFYAGGETGILLIHGFTGTPSEMRPMGRYLNGRGYTVCAPLLAGHGTRPEEMERTDWTDWWQSVRDGYDRLKREVQVRQVIAMGLSMGGVLALYLASQRELAGVVSLNAPVYLRDKRHHLAGAIWRIMPYLKRNGSKPRHIEEHLVPYDRTPVKCVASLNRLIALVRRRLPEVSVPALVVQGKKDETVVPKSALYIYHHLSSGDKQLSWYETSGHIITLDKDRERLFAEVDAFVRRVTGGGSRMSPGGKENEFW</sequence>
<dbReference type="InterPro" id="IPR029058">
    <property type="entry name" value="AB_hydrolase_fold"/>
</dbReference>
<dbReference type="AlphaFoldDB" id="A0A1G6I4B7"/>
<accession>A0A1G6I4B7</accession>
<dbReference type="RefSeq" id="WP_091565934.1">
    <property type="nucleotide sequence ID" value="NZ_FMZA01000002.1"/>
</dbReference>
<dbReference type="OrthoDB" id="9800213at2"/>
<dbReference type="EMBL" id="FMZA01000002">
    <property type="protein sequence ID" value="SDC01409.1"/>
    <property type="molecule type" value="Genomic_DNA"/>
</dbReference>
<name>A0A1G6I4B7_9BACL</name>
<dbReference type="SUPFAM" id="SSF53474">
    <property type="entry name" value="alpha/beta-Hydrolases"/>
    <property type="match status" value="1"/>
</dbReference>
<feature type="active site" description="Charge relay system" evidence="1">
    <location>
        <position position="195"/>
    </location>
</feature>
<evidence type="ECO:0000256" key="1">
    <source>
        <dbReference type="PIRSR" id="PIRSR017388-1"/>
    </source>
</evidence>
<protein>
    <submittedName>
        <fullName evidence="4">Carboxylesterase</fullName>
    </submittedName>
</protein>
<evidence type="ECO:0000256" key="2">
    <source>
        <dbReference type="PIRSR" id="PIRSR017388-2"/>
    </source>
</evidence>
<dbReference type="InterPro" id="IPR022742">
    <property type="entry name" value="Hydrolase_4"/>
</dbReference>